<keyword evidence="2" id="KW-0732">Signal</keyword>
<evidence type="ECO:0000259" key="8">
    <source>
        <dbReference type="PROSITE" id="PS51910"/>
    </source>
</evidence>
<dbReference type="PROSITE" id="PS50853">
    <property type="entry name" value="FN3"/>
    <property type="match status" value="1"/>
</dbReference>
<keyword evidence="5 6" id="KW-0326">Glycosidase</keyword>
<dbReference type="SUPFAM" id="SSF51445">
    <property type="entry name" value="(Trans)glycosidases"/>
    <property type="match status" value="1"/>
</dbReference>
<keyword evidence="10" id="KW-1185">Reference proteome</keyword>
<dbReference type="Pfam" id="PF00041">
    <property type="entry name" value="fn3"/>
    <property type="match status" value="1"/>
</dbReference>
<evidence type="ECO:0000256" key="5">
    <source>
        <dbReference type="ARBA" id="ARBA00023295"/>
    </source>
</evidence>
<gene>
    <name evidence="9" type="ORF">EG339_06775</name>
</gene>
<dbReference type="NCBIfam" id="NF045482">
    <property type="entry name" value="Endoglyc_H"/>
    <property type="match status" value="1"/>
</dbReference>
<keyword evidence="3 6" id="KW-0378">Hydrolase</keyword>
<organism evidence="9 10">
    <name type="scientific">Chryseobacterium bernardetii</name>
    <dbReference type="NCBI Taxonomy" id="1241978"/>
    <lineage>
        <taxon>Bacteria</taxon>
        <taxon>Pseudomonadati</taxon>
        <taxon>Bacteroidota</taxon>
        <taxon>Flavobacteriia</taxon>
        <taxon>Flavobacteriales</taxon>
        <taxon>Weeksellaceae</taxon>
        <taxon>Chryseobacterium group</taxon>
        <taxon>Chryseobacterium</taxon>
    </lineage>
</organism>
<dbReference type="InterPro" id="IPR013783">
    <property type="entry name" value="Ig-like_fold"/>
</dbReference>
<dbReference type="CDD" id="cd00063">
    <property type="entry name" value="FN3"/>
    <property type="match status" value="1"/>
</dbReference>
<dbReference type="GO" id="GO:0004553">
    <property type="term" value="F:hydrolase activity, hydrolyzing O-glycosyl compounds"/>
    <property type="evidence" value="ECO:0007669"/>
    <property type="project" value="InterPro"/>
</dbReference>
<comment type="similarity">
    <text evidence="1">Belongs to the glycosyl hydrolase 18 family. Chitinase class II subfamily.</text>
</comment>
<dbReference type="InterPro" id="IPR003961">
    <property type="entry name" value="FN3_dom"/>
</dbReference>
<name>A0A3G6T4P5_9FLAO</name>
<proteinExistence type="inferred from homology"/>
<dbReference type="InterPro" id="IPR013320">
    <property type="entry name" value="ConA-like_dom_sf"/>
</dbReference>
<dbReference type="PROSITE" id="PS51910">
    <property type="entry name" value="GH18_2"/>
    <property type="match status" value="1"/>
</dbReference>
<dbReference type="InterPro" id="IPR001579">
    <property type="entry name" value="Glyco_hydro_18_chit_AS"/>
</dbReference>
<evidence type="ECO:0000313" key="9">
    <source>
        <dbReference type="EMBL" id="AZB24331.1"/>
    </source>
</evidence>
<keyword evidence="4" id="KW-1015">Disulfide bond</keyword>
<dbReference type="SUPFAM" id="SSF49265">
    <property type="entry name" value="Fibronectin type III"/>
    <property type="match status" value="1"/>
</dbReference>
<evidence type="ECO:0000256" key="1">
    <source>
        <dbReference type="ARBA" id="ARBA00009121"/>
    </source>
</evidence>
<dbReference type="InterPro" id="IPR006558">
    <property type="entry name" value="LamG-like"/>
</dbReference>
<dbReference type="Proteomes" id="UP000271193">
    <property type="component" value="Chromosome"/>
</dbReference>
<evidence type="ECO:0000256" key="4">
    <source>
        <dbReference type="ARBA" id="ARBA00023157"/>
    </source>
</evidence>
<dbReference type="EMBL" id="CP033932">
    <property type="protein sequence ID" value="AZB24331.1"/>
    <property type="molecule type" value="Genomic_DNA"/>
</dbReference>
<dbReference type="Gene3D" id="2.60.120.200">
    <property type="match status" value="1"/>
</dbReference>
<dbReference type="Gene3D" id="2.60.40.10">
    <property type="entry name" value="Immunoglobulins"/>
    <property type="match status" value="1"/>
</dbReference>
<dbReference type="Gene3D" id="3.20.20.80">
    <property type="entry name" value="Glycosidases"/>
    <property type="match status" value="1"/>
</dbReference>
<dbReference type="NCBIfam" id="TIGR04183">
    <property type="entry name" value="Por_Secre_tail"/>
    <property type="match status" value="1"/>
</dbReference>
<dbReference type="InterPro" id="IPR026444">
    <property type="entry name" value="Secre_tail"/>
</dbReference>
<evidence type="ECO:0000313" key="10">
    <source>
        <dbReference type="Proteomes" id="UP000271193"/>
    </source>
</evidence>
<dbReference type="InterPro" id="IPR017853">
    <property type="entry name" value="GH"/>
</dbReference>
<dbReference type="Pfam" id="PF13385">
    <property type="entry name" value="Laminin_G_3"/>
    <property type="match status" value="1"/>
</dbReference>
<evidence type="ECO:0000256" key="3">
    <source>
        <dbReference type="ARBA" id="ARBA00022801"/>
    </source>
</evidence>
<dbReference type="AlphaFoldDB" id="A0A3G6T4P5"/>
<dbReference type="KEGG" id="cben:EG339_06775"/>
<protein>
    <submittedName>
        <fullName evidence="9">T9SS C-terminal target domain-containing protein</fullName>
    </submittedName>
</protein>
<dbReference type="SUPFAM" id="SSF49899">
    <property type="entry name" value="Concanavalin A-like lectins/glucanases"/>
    <property type="match status" value="1"/>
</dbReference>
<dbReference type="PROSITE" id="PS01095">
    <property type="entry name" value="GH18_1"/>
    <property type="match status" value="1"/>
</dbReference>
<reference evidence="10" key="1">
    <citation type="submission" date="2018-11" db="EMBL/GenBank/DDBJ databases">
        <title>Proposal to divide the Flavobacteriaceae and reorganize its genera based on Amino Acid Identity values calculated from whole genome sequences.</title>
        <authorList>
            <person name="Nicholson A.C."/>
            <person name="Gulvik C.A."/>
            <person name="Whitney A.M."/>
            <person name="Humrighouse B.W."/>
            <person name="Bell M."/>
            <person name="Holmes B."/>
            <person name="Steigerwalt A.G."/>
            <person name="Villarma A."/>
            <person name="Sheth M."/>
            <person name="Batra D."/>
            <person name="Pryor J."/>
            <person name="Bernardet J.-F."/>
            <person name="Hugo C."/>
            <person name="Kampfer P."/>
            <person name="Newman J."/>
            <person name="McQuiston J.R."/>
        </authorList>
    </citation>
    <scope>NUCLEOTIDE SEQUENCE [LARGE SCALE GENOMIC DNA]</scope>
    <source>
        <strain evidence="10">G0229</strain>
    </source>
</reference>
<dbReference type="InterPro" id="IPR054861">
    <property type="entry name" value="Endoglyc_H"/>
</dbReference>
<dbReference type="InterPro" id="IPR001223">
    <property type="entry name" value="Glyco_hydro18_cat"/>
</dbReference>
<feature type="domain" description="Fibronectin type-III" evidence="7">
    <location>
        <begin position="336"/>
        <end position="427"/>
    </location>
</feature>
<dbReference type="Pfam" id="PF00704">
    <property type="entry name" value="Glyco_hydro_18"/>
    <property type="match status" value="1"/>
</dbReference>
<dbReference type="PANTHER" id="PTHR42535">
    <property type="entry name" value="OOKINETE PROTEIN, PUTATIVE-RELATED"/>
    <property type="match status" value="1"/>
</dbReference>
<evidence type="ECO:0000256" key="2">
    <source>
        <dbReference type="ARBA" id="ARBA00022729"/>
    </source>
</evidence>
<dbReference type="SMART" id="SM00560">
    <property type="entry name" value="LamGL"/>
    <property type="match status" value="1"/>
</dbReference>
<dbReference type="GO" id="GO:0005975">
    <property type="term" value="P:carbohydrate metabolic process"/>
    <property type="evidence" value="ECO:0007669"/>
    <property type="project" value="InterPro"/>
</dbReference>
<evidence type="ECO:0000256" key="6">
    <source>
        <dbReference type="RuleBase" id="RU000489"/>
    </source>
</evidence>
<dbReference type="PANTHER" id="PTHR42535:SF2">
    <property type="entry name" value="CHROMOSOME UNDETERMINED SCAFFOLD_146, WHOLE GENOME SHOTGUN SEQUENCE"/>
    <property type="match status" value="1"/>
</dbReference>
<dbReference type="CDD" id="cd06542">
    <property type="entry name" value="GH18_EndoS-like"/>
    <property type="match status" value="1"/>
</dbReference>
<accession>A0A3G6T4P5</accession>
<feature type="domain" description="GH18" evidence="8">
    <location>
        <begin position="60"/>
        <end position="317"/>
    </location>
</feature>
<dbReference type="Pfam" id="PF18962">
    <property type="entry name" value="Por_Secre_tail"/>
    <property type="match status" value="1"/>
</dbReference>
<sequence>MAYLLKILSSKKKGSGECYIKFTHQNTLKNYTMKKKSILTALMAMALQSGAFLNAQQLNPKGICYVEVNNNNILNAGAYKLQTSNSYLFNVVNIFAANINYDTSRGRAYLYSNNNVTKVLTNADTYIKPLQQKGMKVVLTILGNHQGAGICNFPTREAAKDFALQLANTVNTYGLDGIDFDDEYSDYGNNGTGQPNDSSFVMLVQELRALLPDKIISFYYYGDAASRLSWNGARVGDNINYSWNAMYGTFSAPNVPPLTKAQISPAAVWLGNTSNSTTTSLATQTKNGGYGLYLWYDLKGTNQASQLSAGTQTLYGEATVLSGTLQSWTQGTNCDAPIGLYTSNLTGTSAKLNWTTVGTNTYDIDYKPATSTTWTSVATAINASSVTISGLTANTEYDWRIRTNCSVKSTYMFAPRFNSGSGTTPTGSYALSLDGSTESGAAGNMNLSGSALSFEGWIKPSSFKSASPYISSIMGTEAGDANSALLRLGDASLANNKLQFVLSINNVQQKLASTTALNANTWYHVAATYDGSSMKLYINGVLDASKAQTGSVVSNGAFNVGYLYNTSRNFNGKIDEVRVWKRALSQTEISQNMCNVSVPATSLAAYWKFNEGSGATVQDSSGNGVSLSLTGVDASNWGTDLPCAAGTSMVSKTAAIQSTVNTKSLIKIYPNPISKSSSFTVSVPDEYNKGKLTIFDFYGRIMSTKSLNAGNNQYESSGLSSGNYILQFESQNGSIKQTEKLMIK</sequence>
<evidence type="ECO:0000259" key="7">
    <source>
        <dbReference type="PROSITE" id="PS50853"/>
    </source>
</evidence>
<dbReference type="InterPro" id="IPR036116">
    <property type="entry name" value="FN3_sf"/>
</dbReference>